<dbReference type="Gene3D" id="3.10.450.50">
    <property type="match status" value="1"/>
</dbReference>
<gene>
    <name evidence="2" type="ORF">F0M18_06790</name>
</gene>
<evidence type="ECO:0000313" key="2">
    <source>
        <dbReference type="EMBL" id="KAA1192378.1"/>
    </source>
</evidence>
<comment type="caution">
    <text evidence="2">The sequence shown here is derived from an EMBL/GenBank/DDBJ whole genome shotgun (WGS) entry which is preliminary data.</text>
</comment>
<dbReference type="InterPro" id="IPR032710">
    <property type="entry name" value="NTF2-like_dom_sf"/>
</dbReference>
<dbReference type="CDD" id="cd00531">
    <property type="entry name" value="NTF2_like"/>
    <property type="match status" value="1"/>
</dbReference>
<name>A0A5B0X179_9GAMM</name>
<evidence type="ECO:0000259" key="1">
    <source>
        <dbReference type="Pfam" id="PF13577"/>
    </source>
</evidence>
<feature type="domain" description="SnoaL-like" evidence="1">
    <location>
        <begin position="7"/>
        <end position="152"/>
    </location>
</feature>
<accession>A0A5B0X179</accession>
<sequence>MAMDDLQQLLAKQAITEVIVRYARAIDRMDEALLRSVFHPGSRHRHFYEGPSSDPDAPASAGQPGDFVAFAFDVLGTATRTHHQLGNTLIEFDGDHSARSETYFTAFHRLRPVGDPLAGAAAFDTEMDYFVGGRYLDEFALRDGEWRIVSRTGMTDWTRMEPPASQGFYDIDPETIGRRAPEDLLYCQRGD</sequence>
<dbReference type="SUPFAM" id="SSF54427">
    <property type="entry name" value="NTF2-like"/>
    <property type="match status" value="1"/>
</dbReference>
<dbReference type="Proteomes" id="UP000323708">
    <property type="component" value="Unassembled WGS sequence"/>
</dbReference>
<dbReference type="EMBL" id="VTUX01000003">
    <property type="protein sequence ID" value="KAA1192378.1"/>
    <property type="molecule type" value="Genomic_DNA"/>
</dbReference>
<dbReference type="InterPro" id="IPR037401">
    <property type="entry name" value="SnoaL-like"/>
</dbReference>
<dbReference type="AlphaFoldDB" id="A0A5B0X179"/>
<dbReference type="Pfam" id="PF13577">
    <property type="entry name" value="SnoaL_4"/>
    <property type="match status" value="1"/>
</dbReference>
<protein>
    <submittedName>
        <fullName evidence="2">Nuclear transport factor 2 family protein</fullName>
    </submittedName>
</protein>
<keyword evidence="3" id="KW-1185">Reference proteome</keyword>
<proteinExistence type="predicted"/>
<organism evidence="2 3">
    <name type="scientific">Pseudohalioglobus sediminis</name>
    <dbReference type="NCBI Taxonomy" id="2606449"/>
    <lineage>
        <taxon>Bacteria</taxon>
        <taxon>Pseudomonadati</taxon>
        <taxon>Pseudomonadota</taxon>
        <taxon>Gammaproteobacteria</taxon>
        <taxon>Cellvibrionales</taxon>
        <taxon>Halieaceae</taxon>
        <taxon>Pseudohalioglobus</taxon>
    </lineage>
</organism>
<evidence type="ECO:0000313" key="3">
    <source>
        <dbReference type="Proteomes" id="UP000323708"/>
    </source>
</evidence>
<dbReference type="RefSeq" id="WP_149610670.1">
    <property type="nucleotide sequence ID" value="NZ_VTUX01000003.1"/>
</dbReference>
<reference evidence="2 3" key="1">
    <citation type="submission" date="2019-09" db="EMBL/GenBank/DDBJ databases">
        <authorList>
            <person name="Chen X.-Y."/>
        </authorList>
    </citation>
    <scope>NUCLEOTIDE SEQUENCE [LARGE SCALE GENOMIC DNA]</scope>
    <source>
        <strain evidence="2 3">NY5</strain>
    </source>
</reference>